<dbReference type="PANTHER" id="PTHR32039:SF7">
    <property type="entry name" value="COMPETENCE PROTEIN COMM"/>
    <property type="match status" value="1"/>
</dbReference>
<dbReference type="Pfam" id="PF13541">
    <property type="entry name" value="ChlI"/>
    <property type="match status" value="1"/>
</dbReference>
<dbReference type="SUPFAM" id="SSF52540">
    <property type="entry name" value="P-loop containing nucleoside triphosphate hydrolases"/>
    <property type="match status" value="1"/>
</dbReference>
<dbReference type="PROSITE" id="PS50051">
    <property type="entry name" value="MCM_2"/>
    <property type="match status" value="1"/>
</dbReference>
<organism evidence="5 6">
    <name type="scientific">Candidatus Niyogibacteria bacterium CG10_big_fil_rev_8_21_14_0_10_42_19</name>
    <dbReference type="NCBI Taxonomy" id="1974725"/>
    <lineage>
        <taxon>Bacteria</taxon>
        <taxon>Candidatus Niyogiibacteriota</taxon>
    </lineage>
</organism>
<dbReference type="InterPro" id="IPR001208">
    <property type="entry name" value="MCM_dom"/>
</dbReference>
<dbReference type="InterPro" id="IPR020568">
    <property type="entry name" value="Ribosomal_Su5_D2-typ_SF"/>
</dbReference>
<dbReference type="PANTHER" id="PTHR32039">
    <property type="entry name" value="MAGNESIUM-CHELATASE SUBUNIT CHLI"/>
    <property type="match status" value="1"/>
</dbReference>
<dbReference type="GO" id="GO:0005524">
    <property type="term" value="F:ATP binding"/>
    <property type="evidence" value="ECO:0007669"/>
    <property type="project" value="UniProtKB-KW"/>
</dbReference>
<dbReference type="EMBL" id="PFCN01000028">
    <property type="protein sequence ID" value="PIR70284.1"/>
    <property type="molecule type" value="Genomic_DNA"/>
</dbReference>
<dbReference type="InterPro" id="IPR014721">
    <property type="entry name" value="Ribsml_uS5_D2-typ_fold_subgr"/>
</dbReference>
<evidence type="ECO:0000256" key="3">
    <source>
        <dbReference type="ARBA" id="ARBA00022840"/>
    </source>
</evidence>
<dbReference type="Pfam" id="PF13335">
    <property type="entry name" value="Mg_chelatase_C"/>
    <property type="match status" value="1"/>
</dbReference>
<name>A0A2H0TH33_9BACT</name>
<dbReference type="InterPro" id="IPR027417">
    <property type="entry name" value="P-loop_NTPase"/>
</dbReference>
<dbReference type="Proteomes" id="UP000229383">
    <property type="component" value="Unassembled WGS sequence"/>
</dbReference>
<sequence length="508" mass="55890">MAVKLHSAEIIGLSGHIIDVELDVSQGLRSFTIVGLADKAVDEARERISYAVQNIGLNPPHKKNQRVIVSLAPADLKKEGPIFDLPIALAYLSSSRQLSFRSEDKIFLGELALNGELRPVRGILPLAEKAKKAGFKEIYVPFGNGAEAALIEGIDVYESKNLLDIVGHLKGAIPLSKLPKTEILTNSNNYSYDLSDIRGQETAKRALVIAAAGGHNVAMSGPPGTGKTLLARALPSILPPLSSEEALEVTAIHSVVGALDGTFVTERPFRTPHHTSSYVALVGGGVWPRPGEITLAHRGVLFCDEFPEFDRRVIEALRQPLEDGSVTVSRSRGTVKFPARFTLVAAMNPCPCGNLGSKTKACVCSPSGVFRYQRKISGPIADRIDLWMEVGQIKHEELDKKIKKDEGLTKRYRDQIIKAREIQKKRFENTPFITNNEMHVKEIEKFCVLSDEARVLLLRAAKNLDLSPRAYHRIIKLARTIADLDACEKISEGHIAEALQYRPRQNLL</sequence>
<comment type="similarity">
    <text evidence="1">Belongs to the Mg-chelatase subunits D/I family. ComM subfamily.</text>
</comment>
<dbReference type="InterPro" id="IPR000523">
    <property type="entry name" value="Mg_chelatse_chII-like_cat_dom"/>
</dbReference>
<dbReference type="PRINTS" id="PR00830">
    <property type="entry name" value="ENDOLAPTASE"/>
</dbReference>
<evidence type="ECO:0000256" key="1">
    <source>
        <dbReference type="ARBA" id="ARBA00006354"/>
    </source>
</evidence>
<accession>A0A2H0TH33</accession>
<dbReference type="InterPro" id="IPR045006">
    <property type="entry name" value="CHLI-like"/>
</dbReference>
<dbReference type="InterPro" id="IPR025158">
    <property type="entry name" value="Mg_chelat-rel_C"/>
</dbReference>
<evidence type="ECO:0000313" key="6">
    <source>
        <dbReference type="Proteomes" id="UP000229383"/>
    </source>
</evidence>
<dbReference type="Gene3D" id="3.40.50.300">
    <property type="entry name" value="P-loop containing nucleotide triphosphate hydrolases"/>
    <property type="match status" value="1"/>
</dbReference>
<comment type="caution">
    <text evidence="5">The sequence shown here is derived from an EMBL/GenBank/DDBJ whole genome shotgun (WGS) entry which is preliminary data.</text>
</comment>
<keyword evidence="2" id="KW-0547">Nucleotide-binding</keyword>
<dbReference type="NCBIfam" id="TIGR00368">
    <property type="entry name" value="YifB family Mg chelatase-like AAA ATPase"/>
    <property type="match status" value="1"/>
</dbReference>
<keyword evidence="3" id="KW-0067">ATP-binding</keyword>
<evidence type="ECO:0000313" key="5">
    <source>
        <dbReference type="EMBL" id="PIR70284.1"/>
    </source>
</evidence>
<dbReference type="SUPFAM" id="SSF54211">
    <property type="entry name" value="Ribosomal protein S5 domain 2-like"/>
    <property type="match status" value="1"/>
</dbReference>
<reference evidence="6" key="1">
    <citation type="submission" date="2017-09" db="EMBL/GenBank/DDBJ databases">
        <title>Depth-based differentiation of microbial function through sediment-hosted aquifers and enrichment of novel symbionts in the deep terrestrial subsurface.</title>
        <authorList>
            <person name="Probst A.J."/>
            <person name="Ladd B."/>
            <person name="Jarett J.K."/>
            <person name="Geller-Mcgrath D.E."/>
            <person name="Sieber C.M.K."/>
            <person name="Emerson J.B."/>
            <person name="Anantharaman K."/>
            <person name="Thomas B.C."/>
            <person name="Malmstrom R."/>
            <person name="Stieglmeier M."/>
            <person name="Klingl A."/>
            <person name="Woyke T."/>
            <person name="Ryan C.M."/>
            <person name="Banfield J.F."/>
        </authorList>
    </citation>
    <scope>NUCLEOTIDE SEQUENCE [LARGE SCALE GENOMIC DNA]</scope>
</reference>
<dbReference type="SMART" id="SM00382">
    <property type="entry name" value="AAA"/>
    <property type="match status" value="1"/>
</dbReference>
<dbReference type="InterPro" id="IPR003593">
    <property type="entry name" value="AAA+_ATPase"/>
</dbReference>
<dbReference type="Pfam" id="PF01078">
    <property type="entry name" value="Mg_chelatase"/>
    <property type="match status" value="1"/>
</dbReference>
<protein>
    <submittedName>
        <fullName evidence="5">Magnesium chelatase</fullName>
    </submittedName>
</protein>
<gene>
    <name evidence="5" type="ORF">COU46_02230</name>
</gene>
<feature type="domain" description="MCM C-terminal AAA(+) ATPase" evidence="4">
    <location>
        <begin position="291"/>
        <end position="406"/>
    </location>
</feature>
<evidence type="ECO:0000256" key="2">
    <source>
        <dbReference type="ARBA" id="ARBA00022741"/>
    </source>
</evidence>
<dbReference type="GO" id="GO:0003677">
    <property type="term" value="F:DNA binding"/>
    <property type="evidence" value="ECO:0007669"/>
    <property type="project" value="InterPro"/>
</dbReference>
<dbReference type="AlphaFoldDB" id="A0A2H0TH33"/>
<dbReference type="Gene3D" id="3.30.230.10">
    <property type="match status" value="1"/>
</dbReference>
<proteinExistence type="inferred from homology"/>
<dbReference type="InterPro" id="IPR004482">
    <property type="entry name" value="Mg_chelat-rel"/>
</dbReference>
<evidence type="ECO:0000259" key="4">
    <source>
        <dbReference type="PROSITE" id="PS50051"/>
    </source>
</evidence>